<dbReference type="Proteomes" id="UP000317093">
    <property type="component" value="Chromosome"/>
</dbReference>
<keyword evidence="4" id="KW-1185">Reference proteome</keyword>
<sequence length="318" mass="33722">MDSNVFRRRAFTLVELLVVIAIIGVLVGLLLPAVQQARESARRMQCSGNLKQLGVAFHNYAETHGTLPPGIINGGHSGCDAAIGVGETILNHTCFQMLLPYLDQSNIYDRYNFSLPSSSGIHNGGSCNRSTTGTDQHDLVESQVAVFQCPSEPNSSLGTYGGGWYDADGAWRTSYGVASHTNGSWGGSWGGVTDSRKGALGPNGAARMRDIIDGTSKTMLLIETRMDKTSASYGPYWNNGTWTFFIQPSSPLYALNTPHTAAGSGVRGYAWSAGSFHPGGGHILLADGATRFLSENVDLGEVVAPLISVAGGEIVEGY</sequence>
<protein>
    <recommendedName>
        <fullName evidence="2">DUF1559 domain-containing protein</fullName>
    </recommendedName>
</protein>
<dbReference type="PANTHER" id="PTHR30093">
    <property type="entry name" value="GENERAL SECRETION PATHWAY PROTEIN G"/>
    <property type="match status" value="1"/>
</dbReference>
<feature type="transmembrane region" description="Helical" evidence="1">
    <location>
        <begin position="12"/>
        <end position="34"/>
    </location>
</feature>
<dbReference type="PANTHER" id="PTHR30093:SF2">
    <property type="entry name" value="TYPE II SECRETION SYSTEM PROTEIN H"/>
    <property type="match status" value="1"/>
</dbReference>
<gene>
    <name evidence="3" type="ORF">Pan216_26740</name>
</gene>
<name>A0A518B493_9BACT</name>
<dbReference type="InterPro" id="IPR027558">
    <property type="entry name" value="Pre_pil_HX9DG_C"/>
</dbReference>
<keyword evidence="1" id="KW-0472">Membrane</keyword>
<dbReference type="Pfam" id="PF07596">
    <property type="entry name" value="SBP_bac_10"/>
    <property type="match status" value="1"/>
</dbReference>
<dbReference type="NCBIfam" id="TIGR04294">
    <property type="entry name" value="pre_pil_HX9DG"/>
    <property type="match status" value="1"/>
</dbReference>
<accession>A0A518B493</accession>
<feature type="domain" description="DUF1559" evidence="2">
    <location>
        <begin position="35"/>
        <end position="299"/>
    </location>
</feature>
<reference evidence="3 4" key="1">
    <citation type="submission" date="2019-02" db="EMBL/GenBank/DDBJ databases">
        <title>Deep-cultivation of Planctomycetes and their phenomic and genomic characterization uncovers novel biology.</title>
        <authorList>
            <person name="Wiegand S."/>
            <person name="Jogler M."/>
            <person name="Boedeker C."/>
            <person name="Pinto D."/>
            <person name="Vollmers J."/>
            <person name="Rivas-Marin E."/>
            <person name="Kohn T."/>
            <person name="Peeters S.H."/>
            <person name="Heuer A."/>
            <person name="Rast P."/>
            <person name="Oberbeckmann S."/>
            <person name="Bunk B."/>
            <person name="Jeske O."/>
            <person name="Meyerdierks A."/>
            <person name="Storesund J.E."/>
            <person name="Kallscheuer N."/>
            <person name="Luecker S."/>
            <person name="Lage O.M."/>
            <person name="Pohl T."/>
            <person name="Merkel B.J."/>
            <person name="Hornburger P."/>
            <person name="Mueller R.-W."/>
            <person name="Bruemmer F."/>
            <person name="Labrenz M."/>
            <person name="Spormann A.M."/>
            <person name="Op den Camp H."/>
            <person name="Overmann J."/>
            <person name="Amann R."/>
            <person name="Jetten M.S.M."/>
            <person name="Mascher T."/>
            <person name="Medema M.H."/>
            <person name="Devos D.P."/>
            <person name="Kaster A.-K."/>
            <person name="Ovreas L."/>
            <person name="Rohde M."/>
            <person name="Galperin M.Y."/>
            <person name="Jogler C."/>
        </authorList>
    </citation>
    <scope>NUCLEOTIDE SEQUENCE [LARGE SCALE GENOMIC DNA]</scope>
    <source>
        <strain evidence="3 4">Pan216</strain>
    </source>
</reference>
<dbReference type="RefSeq" id="WP_419193595.1">
    <property type="nucleotide sequence ID" value="NZ_CP036279.1"/>
</dbReference>
<dbReference type="EMBL" id="CP036279">
    <property type="protein sequence ID" value="QDU61809.1"/>
    <property type="molecule type" value="Genomic_DNA"/>
</dbReference>
<organism evidence="3 4">
    <name type="scientific">Kolteria novifilia</name>
    <dbReference type="NCBI Taxonomy" id="2527975"/>
    <lineage>
        <taxon>Bacteria</taxon>
        <taxon>Pseudomonadati</taxon>
        <taxon>Planctomycetota</taxon>
        <taxon>Planctomycetia</taxon>
        <taxon>Kolteriales</taxon>
        <taxon>Kolteriaceae</taxon>
        <taxon>Kolteria</taxon>
    </lineage>
</organism>
<dbReference type="InterPro" id="IPR012902">
    <property type="entry name" value="N_methyl_site"/>
</dbReference>
<evidence type="ECO:0000313" key="3">
    <source>
        <dbReference type="EMBL" id="QDU61809.1"/>
    </source>
</evidence>
<dbReference type="KEGG" id="knv:Pan216_26740"/>
<dbReference type="InterPro" id="IPR011453">
    <property type="entry name" value="DUF1559"/>
</dbReference>
<dbReference type="AlphaFoldDB" id="A0A518B493"/>
<dbReference type="Pfam" id="PF07963">
    <property type="entry name" value="N_methyl"/>
    <property type="match status" value="1"/>
</dbReference>
<dbReference type="SUPFAM" id="SSF54523">
    <property type="entry name" value="Pili subunits"/>
    <property type="match status" value="1"/>
</dbReference>
<dbReference type="NCBIfam" id="TIGR02532">
    <property type="entry name" value="IV_pilin_GFxxxE"/>
    <property type="match status" value="1"/>
</dbReference>
<evidence type="ECO:0000259" key="2">
    <source>
        <dbReference type="Pfam" id="PF07596"/>
    </source>
</evidence>
<proteinExistence type="predicted"/>
<dbReference type="InterPro" id="IPR045584">
    <property type="entry name" value="Pilin-like"/>
</dbReference>
<evidence type="ECO:0000313" key="4">
    <source>
        <dbReference type="Proteomes" id="UP000317093"/>
    </source>
</evidence>
<keyword evidence="1" id="KW-0812">Transmembrane</keyword>
<keyword evidence="1" id="KW-1133">Transmembrane helix</keyword>
<evidence type="ECO:0000256" key="1">
    <source>
        <dbReference type="SAM" id="Phobius"/>
    </source>
</evidence>
<dbReference type="Gene3D" id="3.30.700.10">
    <property type="entry name" value="Glycoprotein, Type 4 Pilin"/>
    <property type="match status" value="1"/>
</dbReference>